<organism evidence="4 5">
    <name type="scientific">Vibrio stylophorae</name>
    <dbReference type="NCBI Taxonomy" id="659351"/>
    <lineage>
        <taxon>Bacteria</taxon>
        <taxon>Pseudomonadati</taxon>
        <taxon>Pseudomonadota</taxon>
        <taxon>Gammaproteobacteria</taxon>
        <taxon>Vibrionales</taxon>
        <taxon>Vibrionaceae</taxon>
        <taxon>Vibrio</taxon>
    </lineage>
</organism>
<name>A0ABM8ZQW9_9VIBR</name>
<proteinExistence type="inferred from homology"/>
<feature type="signal peptide" evidence="3">
    <location>
        <begin position="1"/>
        <end position="21"/>
    </location>
</feature>
<dbReference type="NCBIfam" id="TIGR00666">
    <property type="entry name" value="PBP4"/>
    <property type="match status" value="1"/>
</dbReference>
<sequence length="497" mass="54556">MIHRILLAILATLISPLSAHASVIGEQSLPAGSQLALIVAPVGKTPIFEQNASILLAPASTQKILTAIAAYHGLPENFHYRTQIADVGNRTLIRFSGDPTFTRDDLRALLARYRAQGGQFHGDIELQSGGFRGYQHAAGVPWDIHGICYSAAISEIALDGNCVQGALYANAPIHSIAKATVPDFQPITLESQARIIAPKSNEADFCTLELYRNDKNAYHLKGCIEQSERVLPLRFALANPDRYIAQVIRAELKAMGIPFKGRIVSKQLDFASWKRPLHNAVIHQSMGRDALITKMLHRSDNYIADSLTKTLGQRAQNAPGDFYNGTQALRHIALNQGIDLTNAVIADGSGLSRNNRMSAAHLYRMMQYLKEPRNAPLFAMMPIGGESGTMKYRPSMVKAPLKGNVQGKTGTLYGTHNLVSVVQTQQGPMIVVQMVSGYLPNKEQQAENPSPLTRFERSFYQALIQQGAQLFVSQSKILSEKLKHTSAQAQKQINQTL</sequence>
<keyword evidence="4" id="KW-0645">Protease</keyword>
<keyword evidence="3" id="KW-0732">Signal</keyword>
<dbReference type="PANTHER" id="PTHR30023:SF0">
    <property type="entry name" value="PENICILLIN-SENSITIVE CARBOXYPEPTIDASE A"/>
    <property type="match status" value="1"/>
</dbReference>
<comment type="caution">
    <text evidence="4">The sequence shown here is derived from an EMBL/GenBank/DDBJ whole genome shotgun (WGS) entry which is preliminary data.</text>
</comment>
<dbReference type="InterPro" id="IPR000667">
    <property type="entry name" value="Peptidase_S13"/>
</dbReference>
<dbReference type="EC" id="3.4.16.4" evidence="4"/>
<dbReference type="PANTHER" id="PTHR30023">
    <property type="entry name" value="D-ALANYL-D-ALANINE CARBOXYPEPTIDASE"/>
    <property type="match status" value="1"/>
</dbReference>
<reference evidence="4" key="1">
    <citation type="submission" date="2021-11" db="EMBL/GenBank/DDBJ databases">
        <authorList>
            <person name="Rodrigo-Torres L."/>
            <person name="Arahal R. D."/>
            <person name="Lucena T."/>
        </authorList>
    </citation>
    <scope>NUCLEOTIDE SEQUENCE</scope>
    <source>
        <strain evidence="4">CECT 7929</strain>
    </source>
</reference>
<keyword evidence="5" id="KW-1185">Reference proteome</keyword>
<accession>A0ABM8ZQW9</accession>
<protein>
    <submittedName>
        <fullName evidence="4">D-alanyl-D-alanine carboxypeptidase DacB</fullName>
        <ecNumber evidence="4">3.4.16.4</ecNumber>
    </submittedName>
</protein>
<gene>
    <name evidence="4" type="primary">dacB</name>
    <name evidence="4" type="ORF">VST7929_00544</name>
</gene>
<evidence type="ECO:0000313" key="5">
    <source>
        <dbReference type="Proteomes" id="UP000838672"/>
    </source>
</evidence>
<evidence type="ECO:0000256" key="1">
    <source>
        <dbReference type="ARBA" id="ARBA00006096"/>
    </source>
</evidence>
<dbReference type="Gene3D" id="3.40.710.10">
    <property type="entry name" value="DD-peptidase/beta-lactamase superfamily"/>
    <property type="match status" value="1"/>
</dbReference>
<comment type="similarity">
    <text evidence="1">Belongs to the peptidase S13 family.</text>
</comment>
<dbReference type="Proteomes" id="UP000838672">
    <property type="component" value="Unassembled WGS sequence"/>
</dbReference>
<dbReference type="Pfam" id="PF02113">
    <property type="entry name" value="Peptidase_S13"/>
    <property type="match status" value="1"/>
</dbReference>
<dbReference type="GO" id="GO:0009002">
    <property type="term" value="F:serine-type D-Ala-D-Ala carboxypeptidase activity"/>
    <property type="evidence" value="ECO:0007669"/>
    <property type="project" value="UniProtKB-EC"/>
</dbReference>
<evidence type="ECO:0000256" key="2">
    <source>
        <dbReference type="ARBA" id="ARBA00022801"/>
    </source>
</evidence>
<dbReference type="EMBL" id="CAKLDI010000001">
    <property type="protein sequence ID" value="CAH0532703.1"/>
    <property type="molecule type" value="Genomic_DNA"/>
</dbReference>
<dbReference type="PRINTS" id="PR00922">
    <property type="entry name" value="DADACBPTASE3"/>
</dbReference>
<evidence type="ECO:0000256" key="3">
    <source>
        <dbReference type="SAM" id="SignalP"/>
    </source>
</evidence>
<feature type="chain" id="PRO_5046608872" evidence="3">
    <location>
        <begin position="22"/>
        <end position="497"/>
    </location>
</feature>
<evidence type="ECO:0000313" key="4">
    <source>
        <dbReference type="EMBL" id="CAH0532703.1"/>
    </source>
</evidence>
<dbReference type="SUPFAM" id="SSF56601">
    <property type="entry name" value="beta-lactamase/transpeptidase-like"/>
    <property type="match status" value="1"/>
</dbReference>
<keyword evidence="2 4" id="KW-0378">Hydrolase</keyword>
<dbReference type="RefSeq" id="WP_237464684.1">
    <property type="nucleotide sequence ID" value="NZ_CAKLDI010000001.1"/>
</dbReference>
<keyword evidence="4" id="KW-0121">Carboxypeptidase</keyword>
<dbReference type="InterPro" id="IPR012338">
    <property type="entry name" value="Beta-lactam/transpept-like"/>
</dbReference>